<feature type="transmembrane region" description="Helical" evidence="11">
    <location>
        <begin position="179"/>
        <end position="195"/>
    </location>
</feature>
<evidence type="ECO:0000256" key="11">
    <source>
        <dbReference type="SAM" id="Phobius"/>
    </source>
</evidence>
<keyword evidence="5" id="KW-0029">Amino-acid transport</keyword>
<accession>A0A0H3YKH2</accession>
<evidence type="ECO:0000256" key="4">
    <source>
        <dbReference type="ARBA" id="ARBA00022692"/>
    </source>
</evidence>
<keyword evidence="4 11" id="KW-0812">Transmembrane</keyword>
<evidence type="ECO:0000256" key="6">
    <source>
        <dbReference type="ARBA" id="ARBA00022989"/>
    </source>
</evidence>
<dbReference type="GO" id="GO:0015179">
    <property type="term" value="F:L-amino acid transmembrane transporter activity"/>
    <property type="evidence" value="ECO:0007669"/>
    <property type="project" value="TreeGrafter"/>
</dbReference>
<dbReference type="OrthoDB" id="28208at2759"/>
<feature type="transmembrane region" description="Helical" evidence="11">
    <location>
        <begin position="56"/>
        <end position="80"/>
    </location>
</feature>
<dbReference type="PANTHER" id="PTHR22950:SF458">
    <property type="entry name" value="SODIUM-COUPLED NEUTRAL AMINO ACID TRANSPORTER 11-RELATED"/>
    <property type="match status" value="1"/>
</dbReference>
<feature type="transmembrane region" description="Helical" evidence="11">
    <location>
        <begin position="86"/>
        <end position="109"/>
    </location>
</feature>
<keyword evidence="3" id="KW-0813">Transport</keyword>
<keyword evidence="6 11" id="KW-1133">Transmembrane helix</keyword>
<evidence type="ECO:0000256" key="10">
    <source>
        <dbReference type="ARBA" id="ARBA00041723"/>
    </source>
</evidence>
<feature type="transmembrane region" description="Helical" evidence="11">
    <location>
        <begin position="207"/>
        <end position="230"/>
    </location>
</feature>
<comment type="similarity">
    <text evidence="2">Belongs to the amino acid/polyamine transporter 2 family.</text>
</comment>
<evidence type="ECO:0000256" key="2">
    <source>
        <dbReference type="ARBA" id="ARBA00008066"/>
    </source>
</evidence>
<proteinExistence type="evidence at transcript level"/>
<feature type="transmembrane region" description="Helical" evidence="11">
    <location>
        <begin position="421"/>
        <end position="442"/>
    </location>
</feature>
<evidence type="ECO:0000256" key="5">
    <source>
        <dbReference type="ARBA" id="ARBA00022970"/>
    </source>
</evidence>
<feature type="domain" description="Amino acid transporter transmembrane" evidence="12">
    <location>
        <begin position="55"/>
        <end position="441"/>
    </location>
</feature>
<sequence length="474" mass="52343">MLPQQSLGLSDDNYLYDDAQSAYSGTEPGSPVSLNSVDNLQYIESKIDRKDEIKKANLFMTTFNVVNSIIGSGIIGMPYALRGAGIGMGLILLVTVSIVTDYSLNLLILGGFMSNTNNYQDLVRNVYGRVGFLILTVMQGTYPFIAMISYNVIIGDTVTRLAKRIGDLSDDSIFTDRKLIVFICTLFFTFPLSLYRQIASLTKISVASTTIIILIIGTMAIRGPSYIIIYSRNDWNFINYRIPQAIAIMAFAFMCQHNSFLCYQSLKKKSTDRWGVVVHIAVSFSFMASGLFGIIGYSTFTGYTQGDVLENYCFKDDLINVSRLLFAITIIFTYPVECFVAREVIENSFFYKSKPVSKMLHFFLTLIIVTAAMCISMTTNCVSIVLEINGILTAAPLAFIIPPICILRLQNEPILQLKNIPSLATLGLGVIVMVSGVIVVVMDLVGGVNCTHGELLPYCRPITSNSSISNSKFS</sequence>
<evidence type="ECO:0000256" key="1">
    <source>
        <dbReference type="ARBA" id="ARBA00004141"/>
    </source>
</evidence>
<dbReference type="PANTHER" id="PTHR22950">
    <property type="entry name" value="AMINO ACID TRANSPORTER"/>
    <property type="match status" value="1"/>
</dbReference>
<reference evidence="13" key="1">
    <citation type="journal article" date="2015" name="Elife">
        <title>Stem cells and fluid flow drive cyst formation in an invertebrate excretory organ.</title>
        <authorList>
            <person name="Thi-Kim Vu H."/>
            <person name="Rink J.C."/>
            <person name="McKinney S.A."/>
            <person name="McClain M."/>
            <person name="Lakshmanaperumal N."/>
            <person name="Alexander R."/>
            <person name="Sanchez Alvarado A."/>
        </authorList>
    </citation>
    <scope>NUCLEOTIDE SEQUENCE</scope>
</reference>
<feature type="transmembrane region" description="Helical" evidence="11">
    <location>
        <begin position="130"/>
        <end position="153"/>
    </location>
</feature>
<organism evidence="13">
    <name type="scientific">Schmidtea mediterranea</name>
    <name type="common">Freshwater planarian flatworm</name>
    <dbReference type="NCBI Taxonomy" id="79327"/>
    <lineage>
        <taxon>Eukaryota</taxon>
        <taxon>Metazoa</taxon>
        <taxon>Spiralia</taxon>
        <taxon>Lophotrochozoa</taxon>
        <taxon>Platyhelminthes</taxon>
        <taxon>Rhabditophora</taxon>
        <taxon>Seriata</taxon>
        <taxon>Tricladida</taxon>
        <taxon>Continenticola</taxon>
        <taxon>Geoplanoidea</taxon>
        <taxon>Dugesiidae</taxon>
        <taxon>Schmidtea</taxon>
    </lineage>
</organism>
<evidence type="ECO:0000256" key="8">
    <source>
        <dbReference type="ARBA" id="ARBA00037101"/>
    </source>
</evidence>
<evidence type="ECO:0000259" key="12">
    <source>
        <dbReference type="Pfam" id="PF01490"/>
    </source>
</evidence>
<evidence type="ECO:0000256" key="3">
    <source>
        <dbReference type="ARBA" id="ARBA00022448"/>
    </source>
</evidence>
<feature type="transmembrane region" description="Helical" evidence="11">
    <location>
        <begin position="320"/>
        <end position="341"/>
    </location>
</feature>
<evidence type="ECO:0000313" key="13">
    <source>
        <dbReference type="EMBL" id="AKN21663.1"/>
    </source>
</evidence>
<comment type="subcellular location">
    <subcellularLocation>
        <location evidence="1">Membrane</location>
        <topology evidence="1">Multi-pass membrane protein</topology>
    </subcellularLocation>
</comment>
<feature type="transmembrane region" description="Helical" evidence="11">
    <location>
        <begin position="275"/>
        <end position="300"/>
    </location>
</feature>
<comment type="function">
    <text evidence="8">Putative sodium-dependent amino acid/proton antiporter.</text>
</comment>
<name>A0A0H3YKH2_SCHMD</name>
<dbReference type="AlphaFoldDB" id="A0A0H3YKH2"/>
<dbReference type="Pfam" id="PF01490">
    <property type="entry name" value="Aa_trans"/>
    <property type="match status" value="1"/>
</dbReference>
<dbReference type="GO" id="GO:0016020">
    <property type="term" value="C:membrane"/>
    <property type="evidence" value="ECO:0007669"/>
    <property type="project" value="UniProtKB-SubCell"/>
</dbReference>
<protein>
    <recommendedName>
        <fullName evidence="9">Putative sodium-coupled neutral amino acid transporter 11</fullName>
    </recommendedName>
    <alternativeName>
        <fullName evidence="10">Solute carrier family 38 member 11</fullName>
    </alternativeName>
</protein>
<evidence type="ECO:0000256" key="9">
    <source>
        <dbReference type="ARBA" id="ARBA00040814"/>
    </source>
</evidence>
<feature type="transmembrane region" description="Helical" evidence="11">
    <location>
        <begin position="391"/>
        <end position="409"/>
    </location>
</feature>
<keyword evidence="7 11" id="KW-0472">Membrane</keyword>
<gene>
    <name evidence="13" type="primary">slc38a-4</name>
</gene>
<dbReference type="InterPro" id="IPR013057">
    <property type="entry name" value="AA_transpt_TM"/>
</dbReference>
<dbReference type="EMBL" id="KT163713">
    <property type="protein sequence ID" value="AKN21663.1"/>
    <property type="molecule type" value="mRNA"/>
</dbReference>
<feature type="transmembrane region" description="Helical" evidence="11">
    <location>
        <begin position="362"/>
        <end position="385"/>
    </location>
</feature>
<feature type="transmembrane region" description="Helical" evidence="11">
    <location>
        <begin position="242"/>
        <end position="263"/>
    </location>
</feature>
<evidence type="ECO:0000256" key="7">
    <source>
        <dbReference type="ARBA" id="ARBA00023136"/>
    </source>
</evidence>